<dbReference type="KEGG" id="dni:HX89_05865"/>
<dbReference type="GeneID" id="41840703"/>
<dbReference type="OrthoDB" id="5419113at2"/>
<dbReference type="Gene3D" id="3.40.50.620">
    <property type="entry name" value="HUPs"/>
    <property type="match status" value="1"/>
</dbReference>
<dbReference type="STRING" id="1274.HX89_05865"/>
<organism evidence="1 2">
    <name type="scientific">Dermacoccus nishinomiyaensis</name>
    <dbReference type="NCBI Taxonomy" id="1274"/>
    <lineage>
        <taxon>Bacteria</taxon>
        <taxon>Bacillati</taxon>
        <taxon>Actinomycetota</taxon>
        <taxon>Actinomycetes</taxon>
        <taxon>Micrococcales</taxon>
        <taxon>Dermacoccaceae</taxon>
        <taxon>Dermacoccus</taxon>
    </lineage>
</organism>
<dbReference type="SUPFAM" id="SSF52402">
    <property type="entry name" value="Adenine nucleotide alpha hydrolases-like"/>
    <property type="match status" value="1"/>
</dbReference>
<accession>A0A075JE16</accession>
<dbReference type="InterPro" id="IPR006016">
    <property type="entry name" value="UspA"/>
</dbReference>
<dbReference type="InterPro" id="IPR014729">
    <property type="entry name" value="Rossmann-like_a/b/a_fold"/>
</dbReference>
<keyword evidence="2" id="KW-1185">Reference proteome</keyword>
<proteinExistence type="predicted"/>
<dbReference type="CDD" id="cd00293">
    <property type="entry name" value="USP-like"/>
    <property type="match status" value="1"/>
</dbReference>
<dbReference type="AlphaFoldDB" id="A0A075JE16"/>
<sequence>MSVVVSFAPGPEGEAAVAEAVRQSSVLGRPLVLVSTVPSDDARAAAQESADAVGGRVVQVEEGQDAVEVILDEVAELDPALLVIGLRRRTPVGKLILGSSAQRLLLDAPCPVLAVKPTAH</sequence>
<reference evidence="1 2" key="1">
    <citation type="submission" date="2014-07" db="EMBL/GenBank/DDBJ databases">
        <title>Genome Sequencing of Dermacoccus nishinomiyaensis.</title>
        <authorList>
            <person name="Hong K.W."/>
            <person name="Chan K.G."/>
        </authorList>
    </citation>
    <scope>NUCLEOTIDE SEQUENCE [LARGE SCALE GENOMIC DNA]</scope>
    <source>
        <strain evidence="1 2">M25</strain>
    </source>
</reference>
<evidence type="ECO:0000313" key="2">
    <source>
        <dbReference type="Proteomes" id="UP000027986"/>
    </source>
</evidence>
<dbReference type="eggNOG" id="COG0589">
    <property type="taxonomic scope" value="Bacteria"/>
</dbReference>
<dbReference type="EMBL" id="CP008889">
    <property type="protein sequence ID" value="AIF40541.1"/>
    <property type="molecule type" value="Genomic_DNA"/>
</dbReference>
<dbReference type="Proteomes" id="UP000027986">
    <property type="component" value="Chromosome"/>
</dbReference>
<dbReference type="Pfam" id="PF00582">
    <property type="entry name" value="Usp"/>
    <property type="match status" value="1"/>
</dbReference>
<dbReference type="HOGENOM" id="CLU_049301_19_2_11"/>
<evidence type="ECO:0000313" key="1">
    <source>
        <dbReference type="EMBL" id="AIF40541.1"/>
    </source>
</evidence>
<name>A0A075JE16_9MICO</name>
<gene>
    <name evidence="1" type="ORF">HX89_05865</name>
</gene>
<protein>
    <submittedName>
        <fullName evidence="1">Uncharacterized protein</fullName>
    </submittedName>
</protein>
<dbReference type="RefSeq" id="WP_006946612.1">
    <property type="nucleotide sequence ID" value="NZ_CAKZHM010000157.1"/>
</dbReference>